<dbReference type="GO" id="GO:0003700">
    <property type="term" value="F:DNA-binding transcription factor activity"/>
    <property type="evidence" value="ECO:0007669"/>
    <property type="project" value="InterPro"/>
</dbReference>
<keyword evidence="4" id="KW-0472">Membrane</keyword>
<evidence type="ECO:0000256" key="4">
    <source>
        <dbReference type="SAM" id="Phobius"/>
    </source>
</evidence>
<dbReference type="PROSITE" id="PS01124">
    <property type="entry name" value="HTH_ARAC_FAMILY_2"/>
    <property type="match status" value="1"/>
</dbReference>
<feature type="transmembrane region" description="Helical" evidence="4">
    <location>
        <begin position="177"/>
        <end position="195"/>
    </location>
</feature>
<reference evidence="7" key="1">
    <citation type="submission" date="2016-10" db="EMBL/GenBank/DDBJ databases">
        <authorList>
            <person name="Varghese N."/>
            <person name="Submissions S."/>
        </authorList>
    </citation>
    <scope>NUCLEOTIDE SEQUENCE [LARGE SCALE GENOMIC DNA]</scope>
    <source>
        <strain evidence="7">Ah-143</strain>
    </source>
</reference>
<dbReference type="InterPro" id="IPR009057">
    <property type="entry name" value="Homeodomain-like_sf"/>
</dbReference>
<dbReference type="PANTHER" id="PTHR43280:SF29">
    <property type="entry name" value="ARAC-FAMILY TRANSCRIPTIONAL REGULATOR"/>
    <property type="match status" value="1"/>
</dbReference>
<evidence type="ECO:0000259" key="5">
    <source>
        <dbReference type="PROSITE" id="PS01124"/>
    </source>
</evidence>
<evidence type="ECO:0000313" key="6">
    <source>
        <dbReference type="EMBL" id="SFT80737.1"/>
    </source>
</evidence>
<protein>
    <submittedName>
        <fullName evidence="6">AraC-type DNA-binding protein</fullName>
    </submittedName>
</protein>
<keyword evidence="2 6" id="KW-0238">DNA-binding</keyword>
<feature type="transmembrane region" description="Helical" evidence="4">
    <location>
        <begin position="245"/>
        <end position="265"/>
    </location>
</feature>
<keyword evidence="4" id="KW-0812">Transmembrane</keyword>
<dbReference type="SMART" id="SM00342">
    <property type="entry name" value="HTH_ARAC"/>
    <property type="match status" value="1"/>
</dbReference>
<feature type="transmembrane region" description="Helical" evidence="4">
    <location>
        <begin position="124"/>
        <end position="142"/>
    </location>
</feature>
<name>A0A1I7B0P1_9ENTR</name>
<evidence type="ECO:0000256" key="2">
    <source>
        <dbReference type="ARBA" id="ARBA00023125"/>
    </source>
</evidence>
<keyword evidence="3" id="KW-0804">Transcription</keyword>
<feature type="transmembrane region" description="Helical" evidence="4">
    <location>
        <begin position="216"/>
        <end position="239"/>
    </location>
</feature>
<dbReference type="PANTHER" id="PTHR43280">
    <property type="entry name" value="ARAC-FAMILY TRANSCRIPTIONAL REGULATOR"/>
    <property type="match status" value="1"/>
</dbReference>
<dbReference type="GO" id="GO:0043565">
    <property type="term" value="F:sequence-specific DNA binding"/>
    <property type="evidence" value="ECO:0007669"/>
    <property type="project" value="InterPro"/>
</dbReference>
<feature type="domain" description="HTH araC/xylS-type" evidence="5">
    <location>
        <begin position="294"/>
        <end position="399"/>
    </location>
</feature>
<dbReference type="SUPFAM" id="SSF46689">
    <property type="entry name" value="Homeodomain-like"/>
    <property type="match status" value="1"/>
</dbReference>
<proteinExistence type="predicted"/>
<evidence type="ECO:0000256" key="1">
    <source>
        <dbReference type="ARBA" id="ARBA00023015"/>
    </source>
</evidence>
<accession>A0A1I7B0P1</accession>
<dbReference type="EMBL" id="FPAU01000002">
    <property type="protein sequence ID" value="SFT80737.1"/>
    <property type="molecule type" value="Genomic_DNA"/>
</dbReference>
<sequence length="411" mass="46130">MYCLRAFCRDTYRVDSYTELLTGSGVRDEINLPQTNHVILFYYVEGDRLPSCVQIFLVNFYDGTVVMFSVPFPVITVFALLILIVMALFPKKNRHSGTLRFLIACTVLLSVSTLRWEYESAMLRNIQSVLAILLPPLAWHSFISMTETGKQRRWVLLLLPPTLALLIRMVWPAAIDFILFIIFTGYGYGLFHIAWQGECNFTLNRLAESTHTVKMAFFAGCFLCISALTDLAVTFDFSITGGKQAPGMIVIFQMTLLPLIAAAIASAGRTTVSGNDNQEETPLESIVVPAGEFEGIYSRLEKQVRETKIYLNPDLTLSILARKTGIPARHLSGAVNTASQCNVSQWINGFRIEWAKELLLNTPLPVTDIMLESGFTTKSNFNREFLRVSGVSPTVFRQKMQHNQAQNSGMH</sequence>
<dbReference type="Gene3D" id="1.10.10.60">
    <property type="entry name" value="Homeodomain-like"/>
    <property type="match status" value="1"/>
</dbReference>
<gene>
    <name evidence="6" type="ORF">SAMN05192562_102201</name>
</gene>
<dbReference type="InterPro" id="IPR018060">
    <property type="entry name" value="HTH_AraC"/>
</dbReference>
<dbReference type="Proteomes" id="UP000199187">
    <property type="component" value="Unassembled WGS sequence"/>
</dbReference>
<keyword evidence="4" id="KW-1133">Transmembrane helix</keyword>
<keyword evidence="7" id="KW-1185">Reference proteome</keyword>
<dbReference type="AlphaFoldDB" id="A0A1I7B0P1"/>
<feature type="transmembrane region" description="Helical" evidence="4">
    <location>
        <begin position="65"/>
        <end position="89"/>
    </location>
</feature>
<evidence type="ECO:0000313" key="7">
    <source>
        <dbReference type="Proteomes" id="UP000199187"/>
    </source>
</evidence>
<keyword evidence="1" id="KW-0805">Transcription regulation</keyword>
<organism evidence="6 7">
    <name type="scientific">Kosakonia arachidis</name>
    <dbReference type="NCBI Taxonomy" id="551989"/>
    <lineage>
        <taxon>Bacteria</taxon>
        <taxon>Pseudomonadati</taxon>
        <taxon>Pseudomonadota</taxon>
        <taxon>Gammaproteobacteria</taxon>
        <taxon>Enterobacterales</taxon>
        <taxon>Enterobacteriaceae</taxon>
        <taxon>Kosakonia</taxon>
    </lineage>
</organism>
<feature type="transmembrane region" description="Helical" evidence="4">
    <location>
        <begin position="101"/>
        <end position="118"/>
    </location>
</feature>
<evidence type="ECO:0000256" key="3">
    <source>
        <dbReference type="ARBA" id="ARBA00023163"/>
    </source>
</evidence>
<dbReference type="Pfam" id="PF12833">
    <property type="entry name" value="HTH_18"/>
    <property type="match status" value="1"/>
</dbReference>